<dbReference type="Proteomes" id="UP001152795">
    <property type="component" value="Unassembled WGS sequence"/>
</dbReference>
<reference evidence="1" key="1">
    <citation type="submission" date="2020-04" db="EMBL/GenBank/DDBJ databases">
        <authorList>
            <person name="Alioto T."/>
            <person name="Alioto T."/>
            <person name="Gomez Garrido J."/>
        </authorList>
    </citation>
    <scope>NUCLEOTIDE SEQUENCE</scope>
    <source>
        <strain evidence="1">A484AB</strain>
    </source>
</reference>
<gene>
    <name evidence="1" type="ORF">PACLA_8A076336</name>
</gene>
<organism evidence="1 2">
    <name type="scientific">Paramuricea clavata</name>
    <name type="common">Red gorgonian</name>
    <name type="synonym">Violescent sea-whip</name>
    <dbReference type="NCBI Taxonomy" id="317549"/>
    <lineage>
        <taxon>Eukaryota</taxon>
        <taxon>Metazoa</taxon>
        <taxon>Cnidaria</taxon>
        <taxon>Anthozoa</taxon>
        <taxon>Octocorallia</taxon>
        <taxon>Malacalcyonacea</taxon>
        <taxon>Plexauridae</taxon>
        <taxon>Paramuricea</taxon>
    </lineage>
</organism>
<dbReference type="EMBL" id="CACRXK020006599">
    <property type="protein sequence ID" value="CAB4009867.1"/>
    <property type="molecule type" value="Genomic_DNA"/>
</dbReference>
<dbReference type="OrthoDB" id="8956751at2759"/>
<comment type="caution">
    <text evidence="1">The sequence shown here is derived from an EMBL/GenBank/DDBJ whole genome shotgun (WGS) entry which is preliminary data.</text>
</comment>
<accession>A0A6S7HYQ9</accession>
<protein>
    <submittedName>
        <fullName evidence="1">Uncharacterized protein</fullName>
    </submittedName>
</protein>
<dbReference type="AlphaFoldDB" id="A0A6S7HYQ9"/>
<proteinExistence type="predicted"/>
<sequence>MAEHEEGNFLQQYFVTFLQEATRLTAEDSGLLNVPSAQGVNNEPSQNAITSQSDEPQGQLSNTIFLYNQNIPSITAINRERALGNFARRFTPYPTQSARAYVLSAISGKTWTHNFYCLANHEQCVSPTSDLKAKLEQAGLGEKRICFDRQASAIDVKAKLEEVYPKLQFGGGFDILRRVAQTKDLVFIRPPRSGYSVPFLRDKSILKQAMAFIRPIQSDLDMTPVAVMDSSEVSSH</sequence>
<name>A0A6S7HYQ9_PARCT</name>
<keyword evidence="2" id="KW-1185">Reference proteome</keyword>
<evidence type="ECO:0000313" key="1">
    <source>
        <dbReference type="EMBL" id="CAB4009867.1"/>
    </source>
</evidence>
<evidence type="ECO:0000313" key="2">
    <source>
        <dbReference type="Proteomes" id="UP001152795"/>
    </source>
</evidence>